<evidence type="ECO:0000313" key="3">
    <source>
        <dbReference type="EMBL" id="MBK1829061.1"/>
    </source>
</evidence>
<comment type="caution">
    <text evidence="3">The sequence shown here is derived from an EMBL/GenBank/DDBJ whole genome shotgun (WGS) entry which is preliminary data.</text>
</comment>
<keyword evidence="1 2" id="KW-0732">Signal</keyword>
<dbReference type="NCBIfam" id="TIGR02601">
    <property type="entry name" value="autotrns_rpt"/>
    <property type="match status" value="2"/>
</dbReference>
<feature type="chain" id="PRO_5036910348" evidence="2">
    <location>
        <begin position="23"/>
        <end position="853"/>
    </location>
</feature>
<feature type="signal peptide" evidence="2">
    <location>
        <begin position="1"/>
        <end position="22"/>
    </location>
</feature>
<dbReference type="InterPro" id="IPR011050">
    <property type="entry name" value="Pectin_lyase_fold/virulence"/>
</dbReference>
<accession>A0A934RH03</accession>
<dbReference type="Pfam" id="PF12951">
    <property type="entry name" value="PATR"/>
    <property type="match status" value="3"/>
</dbReference>
<name>A0A934RH03_9BACT</name>
<organism evidence="3 4">
    <name type="scientific">Haloferula rosea</name>
    <dbReference type="NCBI Taxonomy" id="490093"/>
    <lineage>
        <taxon>Bacteria</taxon>
        <taxon>Pseudomonadati</taxon>
        <taxon>Verrucomicrobiota</taxon>
        <taxon>Verrucomicrobiia</taxon>
        <taxon>Verrucomicrobiales</taxon>
        <taxon>Verrucomicrobiaceae</taxon>
        <taxon>Haloferula</taxon>
    </lineage>
</organism>
<gene>
    <name evidence="3" type="ORF">JIN81_18665</name>
</gene>
<reference evidence="3" key="1">
    <citation type="submission" date="2021-01" db="EMBL/GenBank/DDBJ databases">
        <title>Modified the classification status of verrucomicrobia.</title>
        <authorList>
            <person name="Feng X."/>
        </authorList>
    </citation>
    <scope>NUCLEOTIDE SEQUENCE</scope>
    <source>
        <strain evidence="3">KCTC 22201</strain>
    </source>
</reference>
<dbReference type="EMBL" id="JAENII010000033">
    <property type="protein sequence ID" value="MBK1829061.1"/>
    <property type="molecule type" value="Genomic_DNA"/>
</dbReference>
<protein>
    <submittedName>
        <fullName evidence="3">Autotransporter-associated beta strand repeat-containing protein</fullName>
    </submittedName>
</protein>
<dbReference type="SUPFAM" id="SSF51126">
    <property type="entry name" value="Pectin lyase-like"/>
    <property type="match status" value="1"/>
</dbReference>
<evidence type="ECO:0000313" key="4">
    <source>
        <dbReference type="Proteomes" id="UP000658278"/>
    </source>
</evidence>
<dbReference type="Proteomes" id="UP000658278">
    <property type="component" value="Unassembled WGS sequence"/>
</dbReference>
<sequence length="853" mass="85478">MNKYNFPAFVTLLATGPLTVTAANLADPFGPIISTAQTVGQGDWFQMGAGGTANQVIDINSGGSLIIDGASFGVIIGQNSPGPGNTEKTWTLNVNPGGSIVRNVASGDGNFIVGNRPNTGGIVNINGGTWDGSQHSAIVIGREGGTGRINFIDGQVSWAVIPTFDAAGGGFGPGDGAINFTAGSTASLTVSTADVSTYEGWWNAGDLQYDGGNVGNFGDYFVVTGETLSVNLATTLDWDPGDTETGGAGNWDLVSNNWQAAPNTSPNQLWTPNTGIQTAAFGGTGGVVTLVDDIVADVITVTAPGYELTGPASLSANGISTTSDLTVSAPLGGTLPLSKSGSATVTLTADSTAYTDEITVASGTLEITGQLGGAVTVSDGATLSGEGLVAGSLTLGDSLGASLLLDPTTEPGALTVSSLALNGTATVLVPSDLAVGIYTIVNYGSFASGTAADFEVVGVLGRITINDTGSSITLTYDGVQDITWINSSGSGFWSVGGDLFDSNWTSTDGYFSNGDSVRFDDTAPGGVSLDNSQGEIAPALVTFENSIGSDYDFSGSPITGLGSVVLNGNGVDSGGNVIFNQENSYEGGTTVNRGTLTLNDPNGNSVGVVRGSLTVNQGGIVILEGSNTMGWGSGTRVTELNLFDGALLEHQGIGDSMWGLSVNLRGSAMTTENGIGVGSGVARFSLGGGSEVNVLAAADPSVIGGLIRVRQADLPFNIADGPAEIDLRVTAALEPQIGNSMVKNGSGLMLISGSNGISGATTVNEGCLIVDDADSLPALNTVTVADGAGFGGIVGAGNLNDSDISAVASEVLWDGNGQASLVIDTNGSDATVGSNIVGNFNLLKKGLGGMARP</sequence>
<dbReference type="AlphaFoldDB" id="A0A934RH03"/>
<dbReference type="InterPro" id="IPR013425">
    <property type="entry name" value="Autotrns_rpt"/>
</dbReference>
<proteinExistence type="predicted"/>
<evidence type="ECO:0000256" key="1">
    <source>
        <dbReference type="ARBA" id="ARBA00022729"/>
    </source>
</evidence>
<dbReference type="RefSeq" id="WP_200283574.1">
    <property type="nucleotide sequence ID" value="NZ_JAENII010000033.1"/>
</dbReference>
<evidence type="ECO:0000256" key="2">
    <source>
        <dbReference type="SAM" id="SignalP"/>
    </source>
</evidence>
<keyword evidence="4" id="KW-1185">Reference proteome</keyword>